<dbReference type="Proteomes" id="UP000004277">
    <property type="component" value="Unassembled WGS sequence"/>
</dbReference>
<keyword evidence="2" id="KW-1185">Reference proteome</keyword>
<proteinExistence type="predicted"/>
<protein>
    <submittedName>
        <fullName evidence="1">SURF1 family protein</fullName>
    </submittedName>
</protein>
<evidence type="ECO:0000313" key="1">
    <source>
        <dbReference type="EMBL" id="TMS57211.1"/>
    </source>
</evidence>
<comment type="caution">
    <text evidence="1">The sequence shown here is derived from an EMBL/GenBank/DDBJ whole genome shotgun (WGS) entry which is preliminary data.</text>
</comment>
<evidence type="ECO:0000313" key="2">
    <source>
        <dbReference type="Proteomes" id="UP000004277"/>
    </source>
</evidence>
<gene>
    <name evidence="1" type="ORF">MW7_014770</name>
</gene>
<dbReference type="EMBL" id="AKCV02000025">
    <property type="protein sequence ID" value="TMS57211.1"/>
    <property type="molecule type" value="Genomic_DNA"/>
</dbReference>
<sequence length="269" mass="29359">MTSRSTSHFTSLSSWFAPVPTLAALTVTIAACLLGNWQLNRGQEKRARAAQLERLAQAEPLTVNQAELSLERVLYHRVKVRGAFEPDKTILLDNRPHAGAARAENRAGFHVLTPLRIAGGSGAGRYVLVNRGWLPRDAQDRTRIAPFDTPTGEQELSGVAVASAGHVFALGDADEAGRKIRQNVEVDALAREWHVTLQPFVIQQTGGPQDGLARDWPAPDSGAERHDGYAFQWFALAALTVAFWGVAGYRRGRPNEAQARQDPQEGTPD</sequence>
<organism evidence="1 2">
    <name type="scientific">Imbroritus primus</name>
    <dbReference type="NCBI Taxonomy" id="3058603"/>
    <lineage>
        <taxon>Bacteria</taxon>
        <taxon>Pseudomonadati</taxon>
        <taxon>Pseudomonadota</taxon>
        <taxon>Betaproteobacteria</taxon>
        <taxon>Burkholderiales</taxon>
        <taxon>Burkholderiaceae</taxon>
        <taxon>Imbroritus</taxon>
    </lineage>
</organism>
<accession>A0ACD3SLT2</accession>
<name>A0ACD3SLT2_9BURK</name>
<reference evidence="1" key="1">
    <citation type="submission" date="2019-05" db="EMBL/GenBank/DDBJ databases">
        <title>Revised genome assembly of Burkholderiaceae (previously Ralstonia) sp. PBA.</title>
        <authorList>
            <person name="Gan H.M."/>
        </authorList>
    </citation>
    <scope>NUCLEOTIDE SEQUENCE</scope>
    <source>
        <strain evidence="1">PBA</strain>
    </source>
</reference>